<keyword evidence="4" id="KW-1003">Cell membrane</keyword>
<comment type="caution">
    <text evidence="13">The sequence shown here is derived from an EMBL/GenBank/DDBJ whole genome shotgun (WGS) entry which is preliminary data.</text>
</comment>
<evidence type="ECO:0000256" key="6">
    <source>
        <dbReference type="ARBA" id="ARBA00022989"/>
    </source>
</evidence>
<feature type="transmembrane region" description="Helical" evidence="12">
    <location>
        <begin position="48"/>
        <end position="66"/>
    </location>
</feature>
<evidence type="ECO:0000256" key="1">
    <source>
        <dbReference type="ARBA" id="ARBA00004651"/>
    </source>
</evidence>
<reference evidence="14" key="1">
    <citation type="journal article" date="2019" name="Int. J. Syst. Evol. Microbiol.">
        <title>The Global Catalogue of Microorganisms (GCM) 10K type strain sequencing project: providing services to taxonomists for standard genome sequencing and annotation.</title>
        <authorList>
            <consortium name="The Broad Institute Genomics Platform"/>
            <consortium name="The Broad Institute Genome Sequencing Center for Infectious Disease"/>
            <person name="Wu L."/>
            <person name="Ma J."/>
        </authorList>
    </citation>
    <scope>NUCLEOTIDE SEQUENCE [LARGE SCALE GENOMIC DNA]</scope>
    <source>
        <strain evidence="14">KCTC 12848</strain>
    </source>
</reference>
<keyword evidence="5 12" id="KW-0812">Transmembrane</keyword>
<dbReference type="Proteomes" id="UP001597425">
    <property type="component" value="Unassembled WGS sequence"/>
</dbReference>
<evidence type="ECO:0000256" key="3">
    <source>
        <dbReference type="ARBA" id="ARBA00022448"/>
    </source>
</evidence>
<dbReference type="PANTHER" id="PTHR42985">
    <property type="entry name" value="SODIUM-COUPLED MONOCARBOXYLATE TRANSPORTER"/>
    <property type="match status" value="1"/>
</dbReference>
<evidence type="ECO:0000313" key="13">
    <source>
        <dbReference type="EMBL" id="MFD2311365.1"/>
    </source>
</evidence>
<dbReference type="PANTHER" id="PTHR42985:SF47">
    <property type="entry name" value="INTEGRAL MEMBRANE TRANSPORT PROTEIN"/>
    <property type="match status" value="1"/>
</dbReference>
<dbReference type="Pfam" id="PF00474">
    <property type="entry name" value="SSF"/>
    <property type="match status" value="1"/>
</dbReference>
<evidence type="ECO:0000256" key="4">
    <source>
        <dbReference type="ARBA" id="ARBA00022475"/>
    </source>
</evidence>
<organism evidence="13 14">
    <name type="scientific">Microbulbifer halophilus</name>
    <dbReference type="NCBI Taxonomy" id="453963"/>
    <lineage>
        <taxon>Bacteria</taxon>
        <taxon>Pseudomonadati</taxon>
        <taxon>Pseudomonadota</taxon>
        <taxon>Gammaproteobacteria</taxon>
        <taxon>Cellvibrionales</taxon>
        <taxon>Microbulbiferaceae</taxon>
        <taxon>Microbulbifer</taxon>
    </lineage>
</organism>
<evidence type="ECO:0000313" key="14">
    <source>
        <dbReference type="Proteomes" id="UP001597425"/>
    </source>
</evidence>
<evidence type="ECO:0000256" key="5">
    <source>
        <dbReference type="ARBA" id="ARBA00022692"/>
    </source>
</evidence>
<feature type="transmembrane region" description="Helical" evidence="12">
    <location>
        <begin position="244"/>
        <end position="263"/>
    </location>
</feature>
<feature type="transmembrane region" description="Helical" evidence="12">
    <location>
        <begin position="129"/>
        <end position="152"/>
    </location>
</feature>
<evidence type="ECO:0000256" key="9">
    <source>
        <dbReference type="ARBA" id="ARBA00023136"/>
    </source>
</evidence>
<dbReference type="EMBL" id="JBHUJD010000016">
    <property type="protein sequence ID" value="MFD2311365.1"/>
    <property type="molecule type" value="Genomic_DNA"/>
</dbReference>
<protein>
    <submittedName>
        <fullName evidence="13">Sodium:solute symporter</fullName>
    </submittedName>
</protein>
<comment type="similarity">
    <text evidence="2 11">Belongs to the sodium:solute symporter (SSF) (TC 2.A.21) family.</text>
</comment>
<name>A0ABW5EH82_9GAMM</name>
<keyword evidence="14" id="KW-1185">Reference proteome</keyword>
<dbReference type="PROSITE" id="PS50283">
    <property type="entry name" value="NA_SOLUT_SYMP_3"/>
    <property type="match status" value="1"/>
</dbReference>
<evidence type="ECO:0000256" key="12">
    <source>
        <dbReference type="SAM" id="Phobius"/>
    </source>
</evidence>
<dbReference type="Gene3D" id="1.20.1730.10">
    <property type="entry name" value="Sodium/glucose cotransporter"/>
    <property type="match status" value="1"/>
</dbReference>
<accession>A0ABW5EH82</accession>
<feature type="transmembrane region" description="Helical" evidence="12">
    <location>
        <begin position="457"/>
        <end position="476"/>
    </location>
</feature>
<proteinExistence type="inferred from homology"/>
<evidence type="ECO:0000256" key="8">
    <source>
        <dbReference type="ARBA" id="ARBA00023065"/>
    </source>
</evidence>
<evidence type="ECO:0000256" key="11">
    <source>
        <dbReference type="RuleBase" id="RU362091"/>
    </source>
</evidence>
<gene>
    <name evidence="13" type="ORF">ACFSKX_13145</name>
</gene>
<feature type="transmembrane region" description="Helical" evidence="12">
    <location>
        <begin position="423"/>
        <end position="450"/>
    </location>
</feature>
<keyword evidence="7" id="KW-0915">Sodium</keyword>
<feature type="transmembrane region" description="Helical" evidence="12">
    <location>
        <begin position="391"/>
        <end position="417"/>
    </location>
</feature>
<feature type="transmembrane region" description="Helical" evidence="12">
    <location>
        <begin position="6"/>
        <end position="27"/>
    </location>
</feature>
<evidence type="ECO:0000256" key="10">
    <source>
        <dbReference type="ARBA" id="ARBA00023201"/>
    </source>
</evidence>
<evidence type="ECO:0000256" key="2">
    <source>
        <dbReference type="ARBA" id="ARBA00006434"/>
    </source>
</evidence>
<dbReference type="RefSeq" id="WP_265721954.1">
    <property type="nucleotide sequence ID" value="NZ_JAPIVK010000016.1"/>
</dbReference>
<feature type="transmembrane region" description="Helical" evidence="12">
    <location>
        <begin position="158"/>
        <end position="180"/>
    </location>
</feature>
<dbReference type="InterPro" id="IPR001734">
    <property type="entry name" value="Na/solute_symporter"/>
</dbReference>
<dbReference type="InterPro" id="IPR051163">
    <property type="entry name" value="Sodium:Solute_Symporter_SSF"/>
</dbReference>
<keyword evidence="8" id="KW-0406">Ion transport</keyword>
<feature type="transmembrane region" description="Helical" evidence="12">
    <location>
        <begin position="346"/>
        <end position="370"/>
    </location>
</feature>
<dbReference type="CDD" id="cd11493">
    <property type="entry name" value="SLC5sbd_NIS-like_u1"/>
    <property type="match status" value="1"/>
</dbReference>
<dbReference type="InterPro" id="IPR038377">
    <property type="entry name" value="Na/Glc_symporter_sf"/>
</dbReference>
<feature type="transmembrane region" description="Helical" evidence="12">
    <location>
        <begin position="78"/>
        <end position="97"/>
    </location>
</feature>
<evidence type="ECO:0000256" key="7">
    <source>
        <dbReference type="ARBA" id="ARBA00023053"/>
    </source>
</evidence>
<keyword evidence="3" id="KW-0813">Transport</keyword>
<keyword evidence="6 12" id="KW-1133">Transmembrane helix</keyword>
<keyword evidence="9 12" id="KW-0472">Membrane</keyword>
<keyword evidence="10" id="KW-0739">Sodium transport</keyword>
<feature type="transmembrane region" description="Helical" evidence="12">
    <location>
        <begin position="284"/>
        <end position="309"/>
    </location>
</feature>
<comment type="subcellular location">
    <subcellularLocation>
        <location evidence="1">Cell membrane</location>
        <topology evidence="1">Multi-pass membrane protein</topology>
    </subcellularLocation>
</comment>
<sequence>MDLQFTLLDWAIFALYGVILATGGWLFSRKKTADSRDYFLARNSMPMWMVAISTLATVQSAATFLGGPDLGYGGDFTYLFTNLGALIAALIVSRLLIPKFYAQRVTTVYELLQSRFGHTAKHQAGVMYLVGRVFASGARLYMAAIAVSMILFNDIAAGHVILAVAILTLAGLLQTFIGGVRSVIQSDVLQSAIYIGAAIAMISVLLWQIPATLPEILATLHAPGDGQPSKLALIDASWDLGDPFNVWSTLTGFVLLFIASLGLDQDVSQRLLTCKSPREGARAMTLSVLMVVPVMLVFMAIGMLLYIVYQHPELMGGTVGSSPTGGDVTVFMHYVLNEMPQGLRGLVTIGVMAAALSTLNSSVNSMASVLTEDIYRSWLKKRNIDKPAGHFVLAGRVSMILIAAALGSMAIVCYYWQQYSDLPLITFALSVMVFAYSGLLGVFFTVLFTGRGNSTSAGLALVTGFLVTLAQQPWMISAITGTDTPIDIAFTWQLCLGTAIAFAVCCLGRPEPVSVNHKSLEGSSA</sequence>
<feature type="transmembrane region" description="Helical" evidence="12">
    <location>
        <begin position="488"/>
        <end position="508"/>
    </location>
</feature>
<feature type="transmembrane region" description="Helical" evidence="12">
    <location>
        <begin position="192"/>
        <end position="209"/>
    </location>
</feature>